<feature type="non-terminal residue" evidence="2">
    <location>
        <position position="28"/>
    </location>
</feature>
<accession>A0A4R2Q9V0</accession>
<proteinExistence type="predicted"/>
<dbReference type="EMBL" id="SLXQ01000016">
    <property type="protein sequence ID" value="TCP45359.1"/>
    <property type="molecule type" value="Genomic_DNA"/>
</dbReference>
<name>A0A4R2Q9V0_9PSEU</name>
<organism evidence="2 3">
    <name type="scientific">Tamaricihabitans halophyticus</name>
    <dbReference type="NCBI Taxonomy" id="1262583"/>
    <lineage>
        <taxon>Bacteria</taxon>
        <taxon>Bacillati</taxon>
        <taxon>Actinomycetota</taxon>
        <taxon>Actinomycetes</taxon>
        <taxon>Pseudonocardiales</taxon>
        <taxon>Pseudonocardiaceae</taxon>
        <taxon>Tamaricihabitans</taxon>
    </lineage>
</organism>
<dbReference type="EMBL" id="SLXQ01000028">
    <property type="protein sequence ID" value="TCP40751.1"/>
    <property type="molecule type" value="Genomic_DNA"/>
</dbReference>
<keyword evidence="3" id="KW-1185">Reference proteome</keyword>
<protein>
    <submittedName>
        <fullName evidence="2">Uncharacterized protein</fullName>
    </submittedName>
</protein>
<gene>
    <name evidence="2" type="ORF">EV191_1161</name>
    <name evidence="1" type="ORF">EV191_1281</name>
</gene>
<dbReference type="Proteomes" id="UP000294911">
    <property type="component" value="Unassembled WGS sequence"/>
</dbReference>
<evidence type="ECO:0000313" key="3">
    <source>
        <dbReference type="Proteomes" id="UP000294911"/>
    </source>
</evidence>
<evidence type="ECO:0000313" key="2">
    <source>
        <dbReference type="EMBL" id="TCP45359.1"/>
    </source>
</evidence>
<dbReference type="AlphaFoldDB" id="A0A4R2Q9V0"/>
<evidence type="ECO:0000313" key="1">
    <source>
        <dbReference type="EMBL" id="TCP40751.1"/>
    </source>
</evidence>
<reference evidence="2 3" key="1">
    <citation type="submission" date="2019-03" db="EMBL/GenBank/DDBJ databases">
        <title>Genomic Encyclopedia of Type Strains, Phase IV (KMG-IV): sequencing the most valuable type-strain genomes for metagenomic binning, comparative biology and taxonomic classification.</title>
        <authorList>
            <person name="Goeker M."/>
        </authorList>
    </citation>
    <scope>NUCLEOTIDE SEQUENCE [LARGE SCALE GENOMIC DNA]</scope>
    <source>
        <strain evidence="2 3">DSM 45765</strain>
    </source>
</reference>
<sequence>MIVSSVDGCGCAGLPGTVVAQQCPEDVD</sequence>
<comment type="caution">
    <text evidence="2">The sequence shown here is derived from an EMBL/GenBank/DDBJ whole genome shotgun (WGS) entry which is preliminary data.</text>
</comment>